<sequence length="108" mass="12000">MIPLGAKRVSTAWFVVTPSLRTLGGSYPALIRWSLPPSSAPETETILYFHPLFKGQVRQTGPSFHLPSEYERRLHLPRACDCTCAIEPSLGCYTRRTATLACSVKHVV</sequence>
<dbReference type="AlphaFoldDB" id="A0A074X1E1"/>
<organism evidence="1 2">
    <name type="scientific">Aureobasidium pullulans EXF-150</name>
    <dbReference type="NCBI Taxonomy" id="1043002"/>
    <lineage>
        <taxon>Eukaryota</taxon>
        <taxon>Fungi</taxon>
        <taxon>Dikarya</taxon>
        <taxon>Ascomycota</taxon>
        <taxon>Pezizomycotina</taxon>
        <taxon>Dothideomycetes</taxon>
        <taxon>Dothideomycetidae</taxon>
        <taxon>Dothideales</taxon>
        <taxon>Saccotheciaceae</taxon>
        <taxon>Aureobasidium</taxon>
    </lineage>
</organism>
<keyword evidence="2" id="KW-1185">Reference proteome</keyword>
<evidence type="ECO:0000313" key="2">
    <source>
        <dbReference type="Proteomes" id="UP000030706"/>
    </source>
</evidence>
<reference evidence="1 2" key="1">
    <citation type="journal article" date="2014" name="BMC Genomics">
        <title>Genome sequencing of four Aureobasidium pullulans varieties: biotechnological potential, stress tolerance, and description of new species.</title>
        <authorList>
            <person name="Gostin Ar C."/>
            <person name="Ohm R.A."/>
            <person name="Kogej T."/>
            <person name="Sonjak S."/>
            <person name="Turk M."/>
            <person name="Zajc J."/>
            <person name="Zalar P."/>
            <person name="Grube M."/>
            <person name="Sun H."/>
            <person name="Han J."/>
            <person name="Sharma A."/>
            <person name="Chiniquy J."/>
            <person name="Ngan C.Y."/>
            <person name="Lipzen A."/>
            <person name="Barry K."/>
            <person name="Grigoriev I.V."/>
            <person name="Gunde-Cimerman N."/>
        </authorList>
    </citation>
    <scope>NUCLEOTIDE SEQUENCE [LARGE SCALE GENOMIC DNA]</scope>
    <source>
        <strain evidence="1 2">EXF-150</strain>
    </source>
</reference>
<dbReference type="RefSeq" id="XP_029755452.1">
    <property type="nucleotide sequence ID" value="XM_029898958.1"/>
</dbReference>
<evidence type="ECO:0000313" key="1">
    <source>
        <dbReference type="EMBL" id="KEQ79265.1"/>
    </source>
</evidence>
<dbReference type="GeneID" id="40741264"/>
<name>A0A074X1E1_AURPU</name>
<gene>
    <name evidence="1" type="ORF">M438DRAFT_149745</name>
</gene>
<dbReference type="HOGENOM" id="CLU_2196414_0_0_1"/>
<proteinExistence type="predicted"/>
<accession>A0A074X1E1</accession>
<dbReference type="EMBL" id="KL585007">
    <property type="protein sequence ID" value="KEQ79265.1"/>
    <property type="molecule type" value="Genomic_DNA"/>
</dbReference>
<dbReference type="Proteomes" id="UP000030706">
    <property type="component" value="Unassembled WGS sequence"/>
</dbReference>
<protein>
    <submittedName>
        <fullName evidence="1">Uncharacterized protein</fullName>
    </submittedName>
</protein>